<proteinExistence type="predicted"/>
<dbReference type="InterPro" id="IPR011075">
    <property type="entry name" value="TetR_C"/>
</dbReference>
<evidence type="ECO:0000256" key="1">
    <source>
        <dbReference type="ARBA" id="ARBA00023015"/>
    </source>
</evidence>
<evidence type="ECO:0000313" key="7">
    <source>
        <dbReference type="Proteomes" id="UP000184287"/>
    </source>
</evidence>
<dbReference type="RefSeq" id="WP_073232955.1">
    <property type="nucleotide sequence ID" value="NZ_FQUQ01000004.1"/>
</dbReference>
<reference evidence="7" key="1">
    <citation type="submission" date="2016-11" db="EMBL/GenBank/DDBJ databases">
        <authorList>
            <person name="Varghese N."/>
            <person name="Submissions S."/>
        </authorList>
    </citation>
    <scope>NUCLEOTIDE SEQUENCE [LARGE SCALE GENOMIC DNA]</scope>
    <source>
        <strain evidence="7">DSM 16990</strain>
    </source>
</reference>
<dbReference type="Gene3D" id="1.10.10.60">
    <property type="entry name" value="Homeodomain-like"/>
    <property type="match status" value="1"/>
</dbReference>
<keyword evidence="2 4" id="KW-0238">DNA-binding</keyword>
<dbReference type="GO" id="GO:0003677">
    <property type="term" value="F:DNA binding"/>
    <property type="evidence" value="ECO:0007669"/>
    <property type="project" value="UniProtKB-UniRule"/>
</dbReference>
<evidence type="ECO:0000256" key="4">
    <source>
        <dbReference type="PROSITE-ProRule" id="PRU00335"/>
    </source>
</evidence>
<keyword evidence="7" id="KW-1185">Reference proteome</keyword>
<dbReference type="InterPro" id="IPR001647">
    <property type="entry name" value="HTH_TetR"/>
</dbReference>
<accession>A0A1M5GIA5</accession>
<protein>
    <submittedName>
        <fullName evidence="6">Transcriptional regulator, TetR family</fullName>
    </submittedName>
</protein>
<dbReference type="PANTHER" id="PTHR47506">
    <property type="entry name" value="TRANSCRIPTIONAL REGULATORY PROTEIN"/>
    <property type="match status" value="1"/>
</dbReference>
<dbReference type="InterPro" id="IPR036271">
    <property type="entry name" value="Tet_transcr_reg_TetR-rel_C_sf"/>
</dbReference>
<dbReference type="PROSITE" id="PS50977">
    <property type="entry name" value="HTH_TETR_2"/>
    <property type="match status" value="1"/>
</dbReference>
<keyword evidence="3" id="KW-0804">Transcription</keyword>
<evidence type="ECO:0000256" key="3">
    <source>
        <dbReference type="ARBA" id="ARBA00023163"/>
    </source>
</evidence>
<evidence type="ECO:0000256" key="2">
    <source>
        <dbReference type="ARBA" id="ARBA00023125"/>
    </source>
</evidence>
<feature type="DNA-binding region" description="H-T-H motif" evidence="4">
    <location>
        <begin position="29"/>
        <end position="48"/>
    </location>
</feature>
<evidence type="ECO:0000259" key="5">
    <source>
        <dbReference type="PROSITE" id="PS50977"/>
    </source>
</evidence>
<dbReference type="SUPFAM" id="SSF46689">
    <property type="entry name" value="Homeodomain-like"/>
    <property type="match status" value="1"/>
</dbReference>
<dbReference type="Pfam" id="PF16925">
    <property type="entry name" value="TetR_C_13"/>
    <property type="match status" value="1"/>
</dbReference>
<dbReference type="PANTHER" id="PTHR47506:SF10">
    <property type="entry name" value="TRANSCRIPTIONAL REGULATORY PROTEIN"/>
    <property type="match status" value="1"/>
</dbReference>
<dbReference type="OrthoDB" id="9795242at2"/>
<dbReference type="Pfam" id="PF00440">
    <property type="entry name" value="TetR_N"/>
    <property type="match status" value="1"/>
</dbReference>
<keyword evidence="1" id="KW-0805">Transcription regulation</keyword>
<dbReference type="InterPro" id="IPR009057">
    <property type="entry name" value="Homeodomain-like_sf"/>
</dbReference>
<name>A0A1M5GIA5_9SPHI</name>
<organism evidence="6 7">
    <name type="scientific">Pedobacter caeni</name>
    <dbReference type="NCBI Taxonomy" id="288992"/>
    <lineage>
        <taxon>Bacteria</taxon>
        <taxon>Pseudomonadati</taxon>
        <taxon>Bacteroidota</taxon>
        <taxon>Sphingobacteriia</taxon>
        <taxon>Sphingobacteriales</taxon>
        <taxon>Sphingobacteriaceae</taxon>
        <taxon>Pedobacter</taxon>
    </lineage>
</organism>
<dbReference type="Gene3D" id="1.10.357.10">
    <property type="entry name" value="Tetracycline Repressor, domain 2"/>
    <property type="match status" value="1"/>
</dbReference>
<evidence type="ECO:0000313" key="6">
    <source>
        <dbReference type="EMBL" id="SHG03406.1"/>
    </source>
</evidence>
<dbReference type="SUPFAM" id="SSF48498">
    <property type="entry name" value="Tetracyclin repressor-like, C-terminal domain"/>
    <property type="match status" value="1"/>
</dbReference>
<dbReference type="AlphaFoldDB" id="A0A1M5GIA5"/>
<dbReference type="EMBL" id="FQUQ01000004">
    <property type="protein sequence ID" value="SHG03406.1"/>
    <property type="molecule type" value="Genomic_DNA"/>
</dbReference>
<dbReference type="Proteomes" id="UP000184287">
    <property type="component" value="Unassembled WGS sequence"/>
</dbReference>
<dbReference type="STRING" id="288992.SAMN04488522_104230"/>
<gene>
    <name evidence="6" type="ORF">SAMN04488522_104230</name>
</gene>
<feature type="domain" description="HTH tetR-type" evidence="5">
    <location>
        <begin position="6"/>
        <end position="66"/>
    </location>
</feature>
<sequence>MARNKEFDPTEKLEKARDLFWEKGYHATSMQDLVSQMKVNRGSMYDTYGDKHQLFLESLQNYALETYAEYRKAALGEKSAFKAIGLIIKKAIERSFEEDKVCMIVKSSFEMAPLDNEVKEVLKQLSNALISIFEDLISKAQLAAEIPTEKNARQSAQFIVGSFAGLWQMQALYNDREMVMQMAKNTLNILK</sequence>